<protein>
    <submittedName>
        <fullName evidence="2">Serine hydrolase</fullName>
    </submittedName>
</protein>
<dbReference type="Gene3D" id="3.40.710.10">
    <property type="entry name" value="DD-peptidase/beta-lactamase superfamily"/>
    <property type="match status" value="1"/>
</dbReference>
<dbReference type="Pfam" id="PF13354">
    <property type="entry name" value="Beta-lactamase2"/>
    <property type="match status" value="1"/>
</dbReference>
<accession>A0ABW7XJW3</accession>
<evidence type="ECO:0000259" key="1">
    <source>
        <dbReference type="Pfam" id="PF13354"/>
    </source>
</evidence>
<name>A0ABW7XJW3_9MICO</name>
<sequence>MVSTGTHSDGVPVVAYRVARASGEVLAARQDDLDFYAASTVKLAVLVAAARALDAGTASLDETCVATRTFTSQVPGAGEYTIEPDDVDEGLPADGTPMPLGDVVDRMVTVSSNEATNMVAERVGIPAVNQVLADAGATRSTFGRKYSDLAAEKAGASHRTTAADLCRLMSALVTGELASPERTAWMCELLGRQTDRQLTAAVPGRGEPGAVPFGSKSGWVDGIRHDVAFVGEPGPDALVIAVCTRGYDEQAAEETLKALGALAVALA</sequence>
<evidence type="ECO:0000313" key="3">
    <source>
        <dbReference type="Proteomes" id="UP001611580"/>
    </source>
</evidence>
<dbReference type="PANTHER" id="PTHR35333:SF3">
    <property type="entry name" value="BETA-LACTAMASE-TYPE TRANSPEPTIDASE FOLD CONTAINING PROTEIN"/>
    <property type="match status" value="1"/>
</dbReference>
<keyword evidence="3" id="KW-1185">Reference proteome</keyword>
<organism evidence="2 3">
    <name type="scientific">Promicromonospora kroppenstedtii</name>
    <dbReference type="NCBI Taxonomy" id="440482"/>
    <lineage>
        <taxon>Bacteria</taxon>
        <taxon>Bacillati</taxon>
        <taxon>Actinomycetota</taxon>
        <taxon>Actinomycetes</taxon>
        <taxon>Micrococcales</taxon>
        <taxon>Promicromonosporaceae</taxon>
        <taxon>Promicromonospora</taxon>
    </lineage>
</organism>
<proteinExistence type="predicted"/>
<dbReference type="SUPFAM" id="SSF56601">
    <property type="entry name" value="beta-lactamase/transpeptidase-like"/>
    <property type="match status" value="1"/>
</dbReference>
<dbReference type="PANTHER" id="PTHR35333">
    <property type="entry name" value="BETA-LACTAMASE"/>
    <property type="match status" value="1"/>
</dbReference>
<dbReference type="EMBL" id="JBIRYI010000007">
    <property type="protein sequence ID" value="MFI2487787.1"/>
    <property type="molecule type" value="Genomic_DNA"/>
</dbReference>
<feature type="domain" description="Beta-lactamase class A catalytic" evidence="1">
    <location>
        <begin position="23"/>
        <end position="244"/>
    </location>
</feature>
<dbReference type="InterPro" id="IPR012338">
    <property type="entry name" value="Beta-lactam/transpept-like"/>
</dbReference>
<dbReference type="InterPro" id="IPR000871">
    <property type="entry name" value="Beta-lactam_class-A"/>
</dbReference>
<gene>
    <name evidence="2" type="ORF">ACH47X_12795</name>
</gene>
<reference evidence="2 3" key="1">
    <citation type="submission" date="2024-10" db="EMBL/GenBank/DDBJ databases">
        <title>The Natural Products Discovery Center: Release of the First 8490 Sequenced Strains for Exploring Actinobacteria Biosynthetic Diversity.</title>
        <authorList>
            <person name="Kalkreuter E."/>
            <person name="Kautsar S.A."/>
            <person name="Yang D."/>
            <person name="Bader C.D."/>
            <person name="Teijaro C.N."/>
            <person name="Fluegel L."/>
            <person name="Davis C.M."/>
            <person name="Simpson J.R."/>
            <person name="Lauterbach L."/>
            <person name="Steele A.D."/>
            <person name="Gui C."/>
            <person name="Meng S."/>
            <person name="Li G."/>
            <person name="Viehrig K."/>
            <person name="Ye F."/>
            <person name="Su P."/>
            <person name="Kiefer A.F."/>
            <person name="Nichols A."/>
            <person name="Cepeda A.J."/>
            <person name="Yan W."/>
            <person name="Fan B."/>
            <person name="Jiang Y."/>
            <person name="Adhikari A."/>
            <person name="Zheng C.-J."/>
            <person name="Schuster L."/>
            <person name="Cowan T.M."/>
            <person name="Smanski M.J."/>
            <person name="Chevrette M.G."/>
            <person name="De Carvalho L.P.S."/>
            <person name="Shen B."/>
        </authorList>
    </citation>
    <scope>NUCLEOTIDE SEQUENCE [LARGE SCALE GENOMIC DNA]</scope>
    <source>
        <strain evidence="2 3">NPDC019481</strain>
    </source>
</reference>
<dbReference type="Proteomes" id="UP001611580">
    <property type="component" value="Unassembled WGS sequence"/>
</dbReference>
<dbReference type="RefSeq" id="WP_397404792.1">
    <property type="nucleotide sequence ID" value="NZ_JBIRYI010000007.1"/>
</dbReference>
<dbReference type="InterPro" id="IPR045155">
    <property type="entry name" value="Beta-lactam_cat"/>
</dbReference>
<comment type="caution">
    <text evidence="2">The sequence shown here is derived from an EMBL/GenBank/DDBJ whole genome shotgun (WGS) entry which is preliminary data.</text>
</comment>
<evidence type="ECO:0000313" key="2">
    <source>
        <dbReference type="EMBL" id="MFI2487787.1"/>
    </source>
</evidence>
<keyword evidence="2" id="KW-0378">Hydrolase</keyword>
<dbReference type="GO" id="GO:0016787">
    <property type="term" value="F:hydrolase activity"/>
    <property type="evidence" value="ECO:0007669"/>
    <property type="project" value="UniProtKB-KW"/>
</dbReference>